<keyword evidence="1" id="KW-1133">Transmembrane helix</keyword>
<feature type="transmembrane region" description="Helical" evidence="1">
    <location>
        <begin position="46"/>
        <end position="64"/>
    </location>
</feature>
<sequence>MIKERSIVLYIILSIITCGIFGLYWFVCITEDTNAAADVAGTSGGLALLFTIITCGIYGFYWAYKCGEKLDIAKEKRGMPAGNGGILYLLLFIFGGIIAYALIQSELNKFAGEEYKTL</sequence>
<name>A0ABV1HFG7_9FIRM</name>
<dbReference type="InterPro" id="IPR025328">
    <property type="entry name" value="DUF4234"/>
</dbReference>
<keyword evidence="1" id="KW-0812">Transmembrane</keyword>
<keyword evidence="4" id="KW-1185">Reference proteome</keyword>
<dbReference type="Pfam" id="PF14018">
    <property type="entry name" value="DUF4234"/>
    <property type="match status" value="1"/>
</dbReference>
<keyword evidence="1" id="KW-0472">Membrane</keyword>
<dbReference type="EMBL" id="JBBMEX010000012">
    <property type="protein sequence ID" value="MEQ2558451.1"/>
    <property type="molecule type" value="Genomic_DNA"/>
</dbReference>
<proteinExistence type="predicted"/>
<accession>A0ABV1HFG7</accession>
<comment type="caution">
    <text evidence="3">The sequence shown here is derived from an EMBL/GenBank/DDBJ whole genome shotgun (WGS) entry which is preliminary data.</text>
</comment>
<evidence type="ECO:0000259" key="2">
    <source>
        <dbReference type="Pfam" id="PF14018"/>
    </source>
</evidence>
<dbReference type="RefSeq" id="WP_353531271.1">
    <property type="nucleotide sequence ID" value="NZ_JBBMEX010000012.1"/>
</dbReference>
<feature type="transmembrane region" description="Helical" evidence="1">
    <location>
        <begin position="7"/>
        <end position="26"/>
    </location>
</feature>
<feature type="domain" description="DUF4234" evidence="2">
    <location>
        <begin position="5"/>
        <end position="71"/>
    </location>
</feature>
<feature type="transmembrane region" description="Helical" evidence="1">
    <location>
        <begin position="85"/>
        <end position="103"/>
    </location>
</feature>
<protein>
    <submittedName>
        <fullName evidence="3">DUF4234 domain-containing protein</fullName>
    </submittedName>
</protein>
<organism evidence="3 4">
    <name type="scientific">Maccoyibacter intestinihominis</name>
    <dbReference type="NCBI Taxonomy" id="3133499"/>
    <lineage>
        <taxon>Bacteria</taxon>
        <taxon>Bacillati</taxon>
        <taxon>Bacillota</taxon>
        <taxon>Clostridia</taxon>
        <taxon>Lachnospirales</taxon>
        <taxon>Lachnospiraceae</taxon>
        <taxon>Maccoyibacter</taxon>
    </lineage>
</organism>
<gene>
    <name evidence="3" type="ORF">WMO43_11330</name>
</gene>
<evidence type="ECO:0000313" key="4">
    <source>
        <dbReference type="Proteomes" id="UP001454489"/>
    </source>
</evidence>
<reference evidence="3 4" key="1">
    <citation type="submission" date="2024-03" db="EMBL/GenBank/DDBJ databases">
        <title>Human intestinal bacterial collection.</title>
        <authorList>
            <person name="Pauvert C."/>
            <person name="Hitch T.C.A."/>
            <person name="Clavel T."/>
        </authorList>
    </citation>
    <scope>NUCLEOTIDE SEQUENCE [LARGE SCALE GENOMIC DNA]</scope>
    <source>
        <strain evidence="3 4">CLA-AA-H185</strain>
    </source>
</reference>
<dbReference type="Proteomes" id="UP001454489">
    <property type="component" value="Unassembled WGS sequence"/>
</dbReference>
<evidence type="ECO:0000256" key="1">
    <source>
        <dbReference type="SAM" id="Phobius"/>
    </source>
</evidence>
<evidence type="ECO:0000313" key="3">
    <source>
        <dbReference type="EMBL" id="MEQ2558451.1"/>
    </source>
</evidence>